<dbReference type="InterPro" id="IPR029017">
    <property type="entry name" value="Enolase-like_N"/>
</dbReference>
<dbReference type="SUPFAM" id="SSF54826">
    <property type="entry name" value="Enolase N-terminal domain-like"/>
    <property type="match status" value="1"/>
</dbReference>
<accession>A0A381ZSF6</accession>
<dbReference type="InterPro" id="IPR018110">
    <property type="entry name" value="Mandel_Rmase/mucon_lact_enz_CS"/>
</dbReference>
<dbReference type="Pfam" id="PF13378">
    <property type="entry name" value="MR_MLE_C"/>
    <property type="match status" value="1"/>
</dbReference>
<name>A0A381ZSF6_9ZZZZ</name>
<comment type="cofactor">
    <cofactor evidence="1">
        <name>Mg(2+)</name>
        <dbReference type="ChEBI" id="CHEBI:18420"/>
    </cofactor>
</comment>
<dbReference type="Gene3D" id="3.20.20.120">
    <property type="entry name" value="Enolase-like C-terminal domain"/>
    <property type="match status" value="1"/>
</dbReference>
<dbReference type="AlphaFoldDB" id="A0A381ZSF6"/>
<dbReference type="SUPFAM" id="SSF51604">
    <property type="entry name" value="Enolase C-terminal domain-like"/>
    <property type="match status" value="1"/>
</dbReference>
<dbReference type="GO" id="GO:0000287">
    <property type="term" value="F:magnesium ion binding"/>
    <property type="evidence" value="ECO:0007669"/>
    <property type="project" value="TreeGrafter"/>
</dbReference>
<dbReference type="PANTHER" id="PTHR13794">
    <property type="entry name" value="ENOLASE SUPERFAMILY, MANDELATE RACEMASE"/>
    <property type="match status" value="1"/>
</dbReference>
<keyword evidence="3" id="KW-0460">Magnesium</keyword>
<reference evidence="5" key="1">
    <citation type="submission" date="2018-05" db="EMBL/GenBank/DDBJ databases">
        <authorList>
            <person name="Lanie J.A."/>
            <person name="Ng W.-L."/>
            <person name="Kazmierczak K.M."/>
            <person name="Andrzejewski T.M."/>
            <person name="Davidsen T.M."/>
            <person name="Wayne K.J."/>
            <person name="Tettelin H."/>
            <person name="Glass J.I."/>
            <person name="Rusch D."/>
            <person name="Podicherti R."/>
            <person name="Tsui H.-C.T."/>
            <person name="Winkler M.E."/>
        </authorList>
    </citation>
    <scope>NUCLEOTIDE SEQUENCE</scope>
</reference>
<dbReference type="InterPro" id="IPR046945">
    <property type="entry name" value="RHMD-like"/>
</dbReference>
<dbReference type="InterPro" id="IPR013342">
    <property type="entry name" value="Mandelate_racemase_C"/>
</dbReference>
<feature type="domain" description="Mandelate racemase/muconate lactonizing enzyme C-terminal" evidence="4">
    <location>
        <begin position="116"/>
        <end position="260"/>
    </location>
</feature>
<dbReference type="GO" id="GO:0016052">
    <property type="term" value="P:carbohydrate catabolic process"/>
    <property type="evidence" value="ECO:0007669"/>
    <property type="project" value="TreeGrafter"/>
</dbReference>
<dbReference type="Pfam" id="PF02746">
    <property type="entry name" value="MR_MLE_N"/>
    <property type="match status" value="1"/>
</dbReference>
<keyword evidence="2" id="KW-0479">Metal-binding</keyword>
<dbReference type="GO" id="GO:0016836">
    <property type="term" value="F:hydro-lyase activity"/>
    <property type="evidence" value="ECO:0007669"/>
    <property type="project" value="TreeGrafter"/>
</dbReference>
<dbReference type="PROSITE" id="PS00908">
    <property type="entry name" value="MR_MLE_1"/>
    <property type="match status" value="1"/>
</dbReference>
<organism evidence="5">
    <name type="scientific">marine metagenome</name>
    <dbReference type="NCBI Taxonomy" id="408172"/>
    <lineage>
        <taxon>unclassified sequences</taxon>
        <taxon>metagenomes</taxon>
        <taxon>ecological metagenomes</taxon>
    </lineage>
</organism>
<dbReference type="InterPro" id="IPR029065">
    <property type="entry name" value="Enolase_C-like"/>
</dbReference>
<gene>
    <name evidence="5" type="ORF">METZ01_LOCUS145072</name>
</gene>
<dbReference type="SMART" id="SM00922">
    <property type="entry name" value="MR_MLE"/>
    <property type="match status" value="1"/>
</dbReference>
<protein>
    <recommendedName>
        <fullName evidence="4">Mandelate racemase/muconate lactonizing enzyme C-terminal domain-containing protein</fullName>
    </recommendedName>
</protein>
<evidence type="ECO:0000259" key="4">
    <source>
        <dbReference type="SMART" id="SM00922"/>
    </source>
</evidence>
<dbReference type="SFLD" id="SFLDG00179">
    <property type="entry name" value="mandelate_racemase"/>
    <property type="match status" value="1"/>
</dbReference>
<evidence type="ECO:0000256" key="1">
    <source>
        <dbReference type="ARBA" id="ARBA00001946"/>
    </source>
</evidence>
<dbReference type="PANTHER" id="PTHR13794:SF58">
    <property type="entry name" value="MITOCHONDRIAL ENOLASE SUPERFAMILY MEMBER 1"/>
    <property type="match status" value="1"/>
</dbReference>
<evidence type="ECO:0000313" key="5">
    <source>
        <dbReference type="EMBL" id="SVA92218.1"/>
    </source>
</evidence>
<dbReference type="SFLD" id="SFLDS00001">
    <property type="entry name" value="Enolase"/>
    <property type="match status" value="1"/>
</dbReference>
<sequence length="344" mass="38478">MKIRSIKAYGAKFPPPTSSEKPARDSWFMDTEVANPMSRYPRFKRHRDLWKPPWEELSVCVVTAEDGTFGVGMTTFSGPVNSLINDHFAPLLVGENCMAIEKIWDMMFRLSSPYSAAGIASYAISAVDLALWDLKAKIADMPVYELLGGPAREEITCYATGNDTDWHMELGFGATKLACPYGPSDGLDALDKNEELISKNRALIGPHVELMLDCWMAFDLEFAVRLAERLRPYNLKWIEDCLIPEDYQGFKELRKRLPWQSIATGEHWYTSLPFLSAVSDRSVDYLQPDIQWVGGMTAVVKICHIAEAAGISVIPHGGANTSYGQHACYGMPNIPLGEYFMQTS</sequence>
<dbReference type="InterPro" id="IPR013341">
    <property type="entry name" value="Mandelate_racemase_N_dom"/>
</dbReference>
<evidence type="ECO:0000256" key="3">
    <source>
        <dbReference type="ARBA" id="ARBA00022842"/>
    </source>
</evidence>
<dbReference type="EMBL" id="UINC01022492">
    <property type="protein sequence ID" value="SVA92218.1"/>
    <property type="molecule type" value="Genomic_DNA"/>
</dbReference>
<dbReference type="InterPro" id="IPR036849">
    <property type="entry name" value="Enolase-like_C_sf"/>
</dbReference>
<proteinExistence type="predicted"/>
<feature type="non-terminal residue" evidence="5">
    <location>
        <position position="344"/>
    </location>
</feature>
<evidence type="ECO:0000256" key="2">
    <source>
        <dbReference type="ARBA" id="ARBA00022723"/>
    </source>
</evidence>
<dbReference type="Gene3D" id="3.30.390.10">
    <property type="entry name" value="Enolase-like, N-terminal domain"/>
    <property type="match status" value="1"/>
</dbReference>
<dbReference type="GO" id="GO:0009063">
    <property type="term" value="P:amino acid catabolic process"/>
    <property type="evidence" value="ECO:0007669"/>
    <property type="project" value="InterPro"/>
</dbReference>